<dbReference type="Proteomes" id="UP000020077">
    <property type="component" value="Unassembled WGS sequence"/>
</dbReference>
<evidence type="ECO:0000313" key="11">
    <source>
        <dbReference type="Proteomes" id="UP000020077"/>
    </source>
</evidence>
<evidence type="ECO:0000256" key="7">
    <source>
        <dbReference type="ARBA" id="ARBA00022842"/>
    </source>
</evidence>
<reference evidence="10 11" key="1">
    <citation type="submission" date="2014-02" db="EMBL/GenBank/DDBJ databases">
        <title>Expanding our view of genomic diversity in Candidatus Accumulibacter clades.</title>
        <authorList>
            <person name="Skennerton C.T."/>
            <person name="Barr J.J."/>
            <person name="Slater F.R."/>
            <person name="Bond P.L."/>
            <person name="Tyson G.W."/>
        </authorList>
    </citation>
    <scope>NUCLEOTIDE SEQUENCE [LARGE SCALE GENOMIC DNA]</scope>
    <source>
        <strain evidence="11">BA-91</strain>
    </source>
</reference>
<dbReference type="AlphaFoldDB" id="A0A080LT72"/>
<dbReference type="GO" id="GO:0051607">
    <property type="term" value="P:defense response to virus"/>
    <property type="evidence" value="ECO:0007669"/>
    <property type="project" value="UniProtKB-UniRule"/>
</dbReference>
<keyword evidence="8 9" id="KW-0051">Antiviral defense</keyword>
<comment type="similarity">
    <text evidence="2 9">Belongs to the CRISPR-associated endoribonuclease Cas2 protein family.</text>
</comment>
<organism evidence="10 11">
    <name type="scientific">Candidatus Accumulibacter phosphatis</name>
    <dbReference type="NCBI Taxonomy" id="327160"/>
    <lineage>
        <taxon>Bacteria</taxon>
        <taxon>Pseudomonadati</taxon>
        <taxon>Pseudomonadota</taxon>
        <taxon>Betaproteobacteria</taxon>
        <taxon>Candidatus Accumulibacter</taxon>
    </lineage>
</organism>
<keyword evidence="5 9" id="KW-0255">Endonuclease</keyword>
<comment type="function">
    <text evidence="9">CRISPR (clustered regularly interspaced short palindromic repeat), is an adaptive immune system that provides protection against mobile genetic elements (viruses, transposable elements and conjugative plasmids). CRISPR clusters contain sequences complementary to antecedent mobile elements and target invading nucleic acids. CRISPR clusters are transcribed and processed into CRISPR RNA (crRNA). Functions as a ssRNA-specific endoribonuclease. Involved in the integration of spacer DNA into the CRISPR cassette.</text>
</comment>
<sequence>MSDMALYIVAYDITDDRERRQAEHILQGFGFRRQKSVFECRLTRGYLARLQHELATIGMETGFVMIYHLAPNTRPFTIGEVPHFPDDDWAWVT</sequence>
<keyword evidence="4 9" id="KW-0479">Metal-binding</keyword>
<keyword evidence="6 9" id="KW-0378">Hydrolase</keyword>
<keyword evidence="7 9" id="KW-0460">Magnesium</keyword>
<dbReference type="NCBIfam" id="TIGR01573">
    <property type="entry name" value="cas2"/>
    <property type="match status" value="1"/>
</dbReference>
<evidence type="ECO:0000313" key="10">
    <source>
        <dbReference type="EMBL" id="KFB71593.1"/>
    </source>
</evidence>
<evidence type="ECO:0000256" key="4">
    <source>
        <dbReference type="ARBA" id="ARBA00022723"/>
    </source>
</evidence>
<dbReference type="PANTHER" id="PTHR34405">
    <property type="entry name" value="CRISPR-ASSOCIATED ENDORIBONUCLEASE CAS2"/>
    <property type="match status" value="1"/>
</dbReference>
<evidence type="ECO:0000256" key="1">
    <source>
        <dbReference type="ARBA" id="ARBA00001946"/>
    </source>
</evidence>
<evidence type="ECO:0000256" key="2">
    <source>
        <dbReference type="ARBA" id="ARBA00009959"/>
    </source>
</evidence>
<name>A0A080LT72_9PROT</name>
<dbReference type="GO" id="GO:0043571">
    <property type="term" value="P:maintenance of CRISPR repeat elements"/>
    <property type="evidence" value="ECO:0007669"/>
    <property type="project" value="UniProtKB-UniRule"/>
</dbReference>
<protein>
    <recommendedName>
        <fullName evidence="9">CRISPR-associated endoribonuclease Cas2</fullName>
        <ecNumber evidence="9">3.1.-.-</ecNumber>
    </recommendedName>
</protein>
<dbReference type="PANTHER" id="PTHR34405:SF3">
    <property type="entry name" value="CRISPR-ASSOCIATED ENDORIBONUCLEASE CAS2 3"/>
    <property type="match status" value="1"/>
</dbReference>
<dbReference type="CDD" id="cd09725">
    <property type="entry name" value="Cas2_I_II_III"/>
    <property type="match status" value="1"/>
</dbReference>
<accession>A0A080LT72</accession>
<evidence type="ECO:0000256" key="6">
    <source>
        <dbReference type="ARBA" id="ARBA00022801"/>
    </source>
</evidence>
<dbReference type="SUPFAM" id="SSF143430">
    <property type="entry name" value="TTP0101/SSO1404-like"/>
    <property type="match status" value="1"/>
</dbReference>
<dbReference type="InterPro" id="IPR019199">
    <property type="entry name" value="Virulence_VapD/CRISPR_Cas2"/>
</dbReference>
<dbReference type="EC" id="3.1.-.-" evidence="9"/>
<dbReference type="Gene3D" id="3.30.70.240">
    <property type="match status" value="1"/>
</dbReference>
<proteinExistence type="inferred from homology"/>
<comment type="subunit">
    <text evidence="9">Homodimer, forms a heterotetramer with a Cas1 homodimer.</text>
</comment>
<dbReference type="GO" id="GO:0046872">
    <property type="term" value="F:metal ion binding"/>
    <property type="evidence" value="ECO:0007669"/>
    <property type="project" value="UniProtKB-UniRule"/>
</dbReference>
<keyword evidence="3 9" id="KW-0540">Nuclease</keyword>
<dbReference type="InterPro" id="IPR021127">
    <property type="entry name" value="CRISPR_associated_Cas2"/>
</dbReference>
<dbReference type="HAMAP" id="MF_01471">
    <property type="entry name" value="Cas2"/>
    <property type="match status" value="1"/>
</dbReference>
<comment type="cofactor">
    <cofactor evidence="1 9">
        <name>Mg(2+)</name>
        <dbReference type="ChEBI" id="CHEBI:18420"/>
    </cofactor>
</comment>
<dbReference type="EMBL" id="JDVG02000521">
    <property type="protein sequence ID" value="KFB71593.1"/>
    <property type="molecule type" value="Genomic_DNA"/>
</dbReference>
<feature type="binding site" evidence="9">
    <location>
        <position position="12"/>
    </location>
    <ligand>
        <name>Mg(2+)</name>
        <dbReference type="ChEBI" id="CHEBI:18420"/>
        <note>catalytic</note>
    </ligand>
</feature>
<evidence type="ECO:0000256" key="8">
    <source>
        <dbReference type="ARBA" id="ARBA00023118"/>
    </source>
</evidence>
<dbReference type="GO" id="GO:0004521">
    <property type="term" value="F:RNA endonuclease activity"/>
    <property type="evidence" value="ECO:0007669"/>
    <property type="project" value="InterPro"/>
</dbReference>
<comment type="caution">
    <text evidence="10">The sequence shown here is derived from an EMBL/GenBank/DDBJ whole genome shotgun (WGS) entry which is preliminary data.</text>
</comment>
<evidence type="ECO:0000256" key="5">
    <source>
        <dbReference type="ARBA" id="ARBA00022759"/>
    </source>
</evidence>
<evidence type="ECO:0000256" key="9">
    <source>
        <dbReference type="HAMAP-Rule" id="MF_01471"/>
    </source>
</evidence>
<gene>
    <name evidence="9" type="primary">cas2</name>
    <name evidence="10" type="ORF">AW09_003255</name>
</gene>
<dbReference type="GO" id="GO:0016787">
    <property type="term" value="F:hydrolase activity"/>
    <property type="evidence" value="ECO:0007669"/>
    <property type="project" value="UniProtKB-KW"/>
</dbReference>
<evidence type="ECO:0000256" key="3">
    <source>
        <dbReference type="ARBA" id="ARBA00022722"/>
    </source>
</evidence>
<dbReference type="Pfam" id="PF09827">
    <property type="entry name" value="CRISPR_Cas2"/>
    <property type="match status" value="1"/>
</dbReference>